<accession>A0A072TEG3</accession>
<feature type="compositionally biased region" description="Polar residues" evidence="1">
    <location>
        <begin position="18"/>
        <end position="32"/>
    </location>
</feature>
<dbReference type="AlphaFoldDB" id="A0A072TEG3"/>
<evidence type="ECO:0000313" key="4">
    <source>
        <dbReference type="Proteomes" id="UP000002051"/>
    </source>
</evidence>
<protein>
    <submittedName>
        <fullName evidence="2 3">Uncharacterized protein</fullName>
    </submittedName>
</protein>
<reference evidence="3" key="3">
    <citation type="submission" date="2015-06" db="UniProtKB">
        <authorList>
            <consortium name="EnsemblPlants"/>
        </authorList>
    </citation>
    <scope>IDENTIFICATION</scope>
    <source>
        <strain evidence="3">cv. Jemalong A17</strain>
    </source>
</reference>
<name>A0A072TEG3_MEDTR</name>
<keyword evidence="4" id="KW-1185">Reference proteome</keyword>
<dbReference type="Proteomes" id="UP000002051">
    <property type="component" value="Unassembled WGS sequence"/>
</dbReference>
<evidence type="ECO:0000256" key="1">
    <source>
        <dbReference type="SAM" id="MobiDB-lite"/>
    </source>
</evidence>
<evidence type="ECO:0000313" key="2">
    <source>
        <dbReference type="EMBL" id="KEH15636.1"/>
    </source>
</evidence>
<feature type="region of interest" description="Disordered" evidence="1">
    <location>
        <begin position="1"/>
        <end position="53"/>
    </location>
</feature>
<dbReference type="HOGENOM" id="CLU_2783396_0_0_1"/>
<reference evidence="2 4" key="1">
    <citation type="journal article" date="2011" name="Nature">
        <title>The Medicago genome provides insight into the evolution of rhizobial symbioses.</title>
        <authorList>
            <person name="Young N.D."/>
            <person name="Debelle F."/>
            <person name="Oldroyd G.E."/>
            <person name="Geurts R."/>
            <person name="Cannon S.B."/>
            <person name="Udvardi M.K."/>
            <person name="Benedito V.A."/>
            <person name="Mayer K.F."/>
            <person name="Gouzy J."/>
            <person name="Schoof H."/>
            <person name="Van de Peer Y."/>
            <person name="Proost S."/>
            <person name="Cook D.R."/>
            <person name="Meyers B.C."/>
            <person name="Spannagl M."/>
            <person name="Cheung F."/>
            <person name="De Mita S."/>
            <person name="Krishnakumar V."/>
            <person name="Gundlach H."/>
            <person name="Zhou S."/>
            <person name="Mudge J."/>
            <person name="Bharti A.K."/>
            <person name="Murray J.D."/>
            <person name="Naoumkina M.A."/>
            <person name="Rosen B."/>
            <person name="Silverstein K.A."/>
            <person name="Tang H."/>
            <person name="Rombauts S."/>
            <person name="Zhao P.X."/>
            <person name="Zhou P."/>
            <person name="Barbe V."/>
            <person name="Bardou P."/>
            <person name="Bechner M."/>
            <person name="Bellec A."/>
            <person name="Berger A."/>
            <person name="Berges H."/>
            <person name="Bidwell S."/>
            <person name="Bisseling T."/>
            <person name="Choisne N."/>
            <person name="Couloux A."/>
            <person name="Denny R."/>
            <person name="Deshpande S."/>
            <person name="Dai X."/>
            <person name="Doyle J.J."/>
            <person name="Dudez A.M."/>
            <person name="Farmer A.D."/>
            <person name="Fouteau S."/>
            <person name="Franken C."/>
            <person name="Gibelin C."/>
            <person name="Gish J."/>
            <person name="Goldstein S."/>
            <person name="Gonzalez A.J."/>
            <person name="Green P.J."/>
            <person name="Hallab A."/>
            <person name="Hartog M."/>
            <person name="Hua A."/>
            <person name="Humphray S.J."/>
            <person name="Jeong D.H."/>
            <person name="Jing Y."/>
            <person name="Jocker A."/>
            <person name="Kenton S.M."/>
            <person name="Kim D.J."/>
            <person name="Klee K."/>
            <person name="Lai H."/>
            <person name="Lang C."/>
            <person name="Lin S."/>
            <person name="Macmil S.L."/>
            <person name="Magdelenat G."/>
            <person name="Matthews L."/>
            <person name="McCorrison J."/>
            <person name="Monaghan E.L."/>
            <person name="Mun J.H."/>
            <person name="Najar F.Z."/>
            <person name="Nicholson C."/>
            <person name="Noirot C."/>
            <person name="O'Bleness M."/>
            <person name="Paule C.R."/>
            <person name="Poulain J."/>
            <person name="Prion F."/>
            <person name="Qin B."/>
            <person name="Qu C."/>
            <person name="Retzel E.F."/>
            <person name="Riddle C."/>
            <person name="Sallet E."/>
            <person name="Samain S."/>
            <person name="Samson N."/>
            <person name="Sanders I."/>
            <person name="Saurat O."/>
            <person name="Scarpelli C."/>
            <person name="Schiex T."/>
            <person name="Segurens B."/>
            <person name="Severin A.J."/>
            <person name="Sherrier D.J."/>
            <person name="Shi R."/>
            <person name="Sims S."/>
            <person name="Singer S.R."/>
            <person name="Sinharoy S."/>
            <person name="Sterck L."/>
            <person name="Viollet A."/>
            <person name="Wang B.B."/>
            <person name="Wang K."/>
            <person name="Wang M."/>
            <person name="Wang X."/>
            <person name="Warfsmann J."/>
            <person name="Weissenbach J."/>
            <person name="White D.D."/>
            <person name="White J.D."/>
            <person name="Wiley G.B."/>
            <person name="Wincker P."/>
            <person name="Xing Y."/>
            <person name="Yang L."/>
            <person name="Yao Z."/>
            <person name="Ying F."/>
            <person name="Zhai J."/>
            <person name="Zhou L."/>
            <person name="Zuber A."/>
            <person name="Denarie J."/>
            <person name="Dixon R.A."/>
            <person name="May G.D."/>
            <person name="Schwartz D.C."/>
            <person name="Rogers J."/>
            <person name="Quetier F."/>
            <person name="Town C.D."/>
            <person name="Roe B.A."/>
        </authorList>
    </citation>
    <scope>NUCLEOTIDE SEQUENCE [LARGE SCALE GENOMIC DNA]</scope>
    <source>
        <strain evidence="2">A17</strain>
        <strain evidence="3 4">cv. Jemalong A17</strain>
    </source>
</reference>
<gene>
    <name evidence="2" type="ORF">MTR_0709s0010</name>
</gene>
<dbReference type="EMBL" id="KL403433">
    <property type="protein sequence ID" value="KEH15636.1"/>
    <property type="molecule type" value="Genomic_DNA"/>
</dbReference>
<dbReference type="EnsemblPlants" id="KEH15636">
    <property type="protein sequence ID" value="KEH15636"/>
    <property type="gene ID" value="MTR_0709s0010"/>
</dbReference>
<evidence type="ECO:0000313" key="3">
    <source>
        <dbReference type="EnsemblPlants" id="KEH15636"/>
    </source>
</evidence>
<organism evidence="2 4">
    <name type="scientific">Medicago truncatula</name>
    <name type="common">Barrel medic</name>
    <name type="synonym">Medicago tribuloides</name>
    <dbReference type="NCBI Taxonomy" id="3880"/>
    <lineage>
        <taxon>Eukaryota</taxon>
        <taxon>Viridiplantae</taxon>
        <taxon>Streptophyta</taxon>
        <taxon>Embryophyta</taxon>
        <taxon>Tracheophyta</taxon>
        <taxon>Spermatophyta</taxon>
        <taxon>Magnoliopsida</taxon>
        <taxon>eudicotyledons</taxon>
        <taxon>Gunneridae</taxon>
        <taxon>Pentapetalae</taxon>
        <taxon>rosids</taxon>
        <taxon>fabids</taxon>
        <taxon>Fabales</taxon>
        <taxon>Fabaceae</taxon>
        <taxon>Papilionoideae</taxon>
        <taxon>50 kb inversion clade</taxon>
        <taxon>NPAAA clade</taxon>
        <taxon>Hologalegina</taxon>
        <taxon>IRL clade</taxon>
        <taxon>Trifolieae</taxon>
        <taxon>Medicago</taxon>
    </lineage>
</organism>
<feature type="compositionally biased region" description="Basic and acidic residues" evidence="1">
    <location>
        <begin position="44"/>
        <end position="53"/>
    </location>
</feature>
<sequence length="86" mass="9380">MLASANSIVNFKYKPKKSSPTSVTTRAGQSDGSVGFRLENANPSDHRGWKNETHRRPFASTVSSGDGLFGCRFGRTVCTVSRDEVE</sequence>
<proteinExistence type="predicted"/>
<reference evidence="2 4" key="2">
    <citation type="journal article" date="2014" name="BMC Genomics">
        <title>An improved genome release (version Mt4.0) for the model legume Medicago truncatula.</title>
        <authorList>
            <person name="Tang H."/>
            <person name="Krishnakumar V."/>
            <person name="Bidwell S."/>
            <person name="Rosen B."/>
            <person name="Chan A."/>
            <person name="Zhou S."/>
            <person name="Gentzbittel L."/>
            <person name="Childs K.L."/>
            <person name="Yandell M."/>
            <person name="Gundlach H."/>
            <person name="Mayer K.F."/>
            <person name="Schwartz D.C."/>
            <person name="Town C.D."/>
        </authorList>
    </citation>
    <scope>GENOME REANNOTATION</scope>
    <source>
        <strain evidence="2">A17</strain>
        <strain evidence="3 4">cv. Jemalong A17</strain>
    </source>
</reference>